<comment type="similarity">
    <text evidence="1">Belongs to the SWI5/SAE3 family.</text>
</comment>
<dbReference type="STRING" id="1230905.A0A1G4J1H6"/>
<accession>A0A1G4J1H6</accession>
<dbReference type="Proteomes" id="UP000191024">
    <property type="component" value="Chromosome C"/>
</dbReference>
<dbReference type="GO" id="GO:0006281">
    <property type="term" value="P:DNA repair"/>
    <property type="evidence" value="ECO:0007669"/>
    <property type="project" value="UniProtKB-KW"/>
</dbReference>
<dbReference type="AlphaFoldDB" id="A0A1G4J1H6"/>
<sequence length="93" mass="10578">MNTTQIRISKKEEILKGLQSELAHLENEYASKSAENDVKLDANALSARHIANLKTYNELRDTGLRLAQMIADEKACKIKDVFEEMGYEMSDNM</sequence>
<reference evidence="6" key="1">
    <citation type="submission" date="2016-03" db="EMBL/GenBank/DDBJ databases">
        <authorList>
            <person name="Devillers H."/>
        </authorList>
    </citation>
    <scope>NUCLEOTIDE SEQUENCE [LARGE SCALE GENOMIC DNA]</scope>
</reference>
<name>A0A1G4J1H6_9SACH</name>
<evidence type="ECO:0000313" key="6">
    <source>
        <dbReference type="Proteomes" id="UP000191024"/>
    </source>
</evidence>
<keyword evidence="6" id="KW-1185">Reference proteome</keyword>
<evidence type="ECO:0000256" key="1">
    <source>
        <dbReference type="ARBA" id="ARBA00008060"/>
    </source>
</evidence>
<dbReference type="InterPro" id="IPR010760">
    <property type="entry name" value="DNA-repair_Swi5"/>
</dbReference>
<proteinExistence type="inferred from homology"/>
<protein>
    <submittedName>
        <fullName evidence="5">LAMI_0C02322g1_1</fullName>
    </submittedName>
</protein>
<dbReference type="EMBL" id="LT598466">
    <property type="protein sequence ID" value="SCU83188.1"/>
    <property type="molecule type" value="Genomic_DNA"/>
</dbReference>
<evidence type="ECO:0000256" key="3">
    <source>
        <dbReference type="ARBA" id="ARBA00023204"/>
    </source>
</evidence>
<evidence type="ECO:0000313" key="5">
    <source>
        <dbReference type="EMBL" id="SCU83188.1"/>
    </source>
</evidence>
<keyword evidence="3" id="KW-0234">DNA repair</keyword>
<dbReference type="OrthoDB" id="255837at2759"/>
<organism evidence="5 6">
    <name type="scientific">Lachancea mirantina</name>
    <dbReference type="NCBI Taxonomy" id="1230905"/>
    <lineage>
        <taxon>Eukaryota</taxon>
        <taxon>Fungi</taxon>
        <taxon>Dikarya</taxon>
        <taxon>Ascomycota</taxon>
        <taxon>Saccharomycotina</taxon>
        <taxon>Saccharomycetes</taxon>
        <taxon>Saccharomycetales</taxon>
        <taxon>Saccharomycetaceae</taxon>
        <taxon>Lachancea</taxon>
    </lineage>
</organism>
<evidence type="ECO:0000256" key="4">
    <source>
        <dbReference type="SAM" id="Coils"/>
    </source>
</evidence>
<dbReference type="Pfam" id="PF07061">
    <property type="entry name" value="Swi5"/>
    <property type="match status" value="1"/>
</dbReference>
<evidence type="ECO:0000256" key="2">
    <source>
        <dbReference type="ARBA" id="ARBA00022763"/>
    </source>
</evidence>
<keyword evidence="4" id="KW-0175">Coiled coil</keyword>
<gene>
    <name evidence="5" type="ORF">LAMI_0C02322G</name>
</gene>
<feature type="coiled-coil region" evidence="4">
    <location>
        <begin position="8"/>
        <end position="35"/>
    </location>
</feature>
<keyword evidence="2" id="KW-0227">DNA damage</keyword>
<dbReference type="Gene3D" id="1.20.5.170">
    <property type="match status" value="1"/>
</dbReference>